<sequence>MTVACNKTDAQGSGDSSSNRMRWQQNRTAMAERQSQECARIQRLNNVVDISSEETIRKNVAEIARIAFPSCDTSKLSYKVLTGGLTNKLFLCEYSPSGPKFLCRIYGEKTEQFIDREAEIQNMHFLYSHGMGPRVHCTFRNGVCYDFFPGQTFDLEMATNPKYSFKIAEHMARMHTIPLLPSHGEKARIESMLDHYLSLVPLETIQSAEKRLEVEFKCVDLRHEVSSNKKVLRTMESAVVFCHNDLLPKNILLGNNDEIYFIDYEYASSNYQAFDIGNYFTEFGGQESYDRSLYPGKDWQLRWIRSYLTEYHRLRGTGPPSDTEIETMYIEVNKLALSSMLLWGIWALIQAANSTIDVDFVGFAILRLGMYFYKRDEFLAL</sequence>
<organism evidence="7 8">
    <name type="scientific">Galendromus occidentalis</name>
    <name type="common">western predatory mite</name>
    <dbReference type="NCBI Taxonomy" id="34638"/>
    <lineage>
        <taxon>Eukaryota</taxon>
        <taxon>Metazoa</taxon>
        <taxon>Ecdysozoa</taxon>
        <taxon>Arthropoda</taxon>
        <taxon>Chelicerata</taxon>
        <taxon>Arachnida</taxon>
        <taxon>Acari</taxon>
        <taxon>Parasitiformes</taxon>
        <taxon>Mesostigmata</taxon>
        <taxon>Gamasina</taxon>
        <taxon>Phytoseioidea</taxon>
        <taxon>Phytoseiidae</taxon>
        <taxon>Typhlodrominae</taxon>
        <taxon>Galendromus</taxon>
    </lineage>
</organism>
<evidence type="ECO:0000256" key="1">
    <source>
        <dbReference type="ARBA" id="ARBA00023209"/>
    </source>
</evidence>
<dbReference type="EC" id="2.7.1.82" evidence="5"/>
<proteinExistence type="inferred from homology"/>
<dbReference type="InterPro" id="IPR011009">
    <property type="entry name" value="Kinase-like_dom_sf"/>
</dbReference>
<keyword evidence="1" id="KW-0444">Lipid biosynthesis</keyword>
<protein>
    <recommendedName>
        <fullName evidence="5">ethanolamine kinase</fullName>
        <ecNumber evidence="5">2.7.1.82</ecNumber>
    </recommendedName>
</protein>
<evidence type="ECO:0000256" key="2">
    <source>
        <dbReference type="ARBA" id="ARBA00023264"/>
    </source>
</evidence>
<dbReference type="RefSeq" id="XP_003742752.1">
    <property type="nucleotide sequence ID" value="XM_003742704.2"/>
</dbReference>
<dbReference type="GO" id="GO:0005737">
    <property type="term" value="C:cytoplasm"/>
    <property type="evidence" value="ECO:0007669"/>
    <property type="project" value="TreeGrafter"/>
</dbReference>
<evidence type="ECO:0000256" key="3">
    <source>
        <dbReference type="ARBA" id="ARBA00037883"/>
    </source>
</evidence>
<keyword evidence="1" id="KW-0594">Phospholipid biosynthesis</keyword>
<keyword evidence="2" id="KW-1208">Phospholipid metabolism</keyword>
<dbReference type="GO" id="GO:0004305">
    <property type="term" value="F:ethanolamine kinase activity"/>
    <property type="evidence" value="ECO:0007669"/>
    <property type="project" value="UniProtKB-EC"/>
</dbReference>
<feature type="compositionally biased region" description="Polar residues" evidence="6">
    <location>
        <begin position="8"/>
        <end position="28"/>
    </location>
</feature>
<reference evidence="8" key="1">
    <citation type="submission" date="2025-08" db="UniProtKB">
        <authorList>
            <consortium name="RefSeq"/>
        </authorList>
    </citation>
    <scope>IDENTIFICATION</scope>
</reference>
<evidence type="ECO:0000256" key="6">
    <source>
        <dbReference type="SAM" id="MobiDB-lite"/>
    </source>
</evidence>
<accession>A0AAJ6QSZ0</accession>
<dbReference type="KEGG" id="goe:100898933"/>
<evidence type="ECO:0000313" key="7">
    <source>
        <dbReference type="Proteomes" id="UP000694867"/>
    </source>
</evidence>
<keyword evidence="8" id="KW-0418">Kinase</keyword>
<dbReference type="PANTHER" id="PTHR22603:SF66">
    <property type="entry name" value="ETHANOLAMINE KINASE"/>
    <property type="match status" value="1"/>
</dbReference>
<dbReference type="GO" id="GO:0006646">
    <property type="term" value="P:phosphatidylethanolamine biosynthetic process"/>
    <property type="evidence" value="ECO:0007669"/>
    <property type="project" value="TreeGrafter"/>
</dbReference>
<evidence type="ECO:0000313" key="8">
    <source>
        <dbReference type="RefSeq" id="XP_003742752.1"/>
    </source>
</evidence>
<comment type="similarity">
    <text evidence="4">Belongs to the choline/ethanolamine kinase family.</text>
</comment>
<dbReference type="GeneID" id="100898933"/>
<dbReference type="PANTHER" id="PTHR22603">
    <property type="entry name" value="CHOLINE/ETHANOALAMINE KINASE"/>
    <property type="match status" value="1"/>
</dbReference>
<evidence type="ECO:0000256" key="4">
    <source>
        <dbReference type="ARBA" id="ARBA00038211"/>
    </source>
</evidence>
<dbReference type="SUPFAM" id="SSF56112">
    <property type="entry name" value="Protein kinase-like (PK-like)"/>
    <property type="match status" value="1"/>
</dbReference>
<feature type="region of interest" description="Disordered" evidence="6">
    <location>
        <begin position="1"/>
        <end position="29"/>
    </location>
</feature>
<dbReference type="AlphaFoldDB" id="A0AAJ6QSZ0"/>
<dbReference type="CDD" id="cd05157">
    <property type="entry name" value="ETNK_euk"/>
    <property type="match status" value="1"/>
</dbReference>
<dbReference type="CTD" id="32585"/>
<dbReference type="Gene3D" id="3.30.200.20">
    <property type="entry name" value="Phosphorylase Kinase, domain 1"/>
    <property type="match status" value="1"/>
</dbReference>
<name>A0AAJ6QSZ0_9ACAR</name>
<keyword evidence="1" id="KW-0443">Lipid metabolism</keyword>
<keyword evidence="7" id="KW-1185">Reference proteome</keyword>
<gene>
    <name evidence="8" type="primary">LOC100898933</name>
</gene>
<keyword evidence="8" id="KW-0808">Transferase</keyword>
<comment type="pathway">
    <text evidence="3">Phospholipid metabolism; phosphatidylethanolamine biosynthesis; phosphatidylethanolamine from ethanolamine: step 1/3.</text>
</comment>
<evidence type="ECO:0000256" key="5">
    <source>
        <dbReference type="ARBA" id="ARBA00038874"/>
    </source>
</evidence>
<dbReference type="Proteomes" id="UP000694867">
    <property type="component" value="Unplaced"/>
</dbReference>
<dbReference type="Gene3D" id="3.90.1200.10">
    <property type="match status" value="1"/>
</dbReference>
<dbReference type="Pfam" id="PF01633">
    <property type="entry name" value="Choline_kinase"/>
    <property type="match status" value="1"/>
</dbReference>